<dbReference type="AlphaFoldDB" id="A0AAV7XEK7"/>
<keyword evidence="11" id="KW-1185">Reference proteome</keyword>
<organism evidence="10 11">
    <name type="scientific">Megalurothrips usitatus</name>
    <name type="common">bean blossom thrips</name>
    <dbReference type="NCBI Taxonomy" id="439358"/>
    <lineage>
        <taxon>Eukaryota</taxon>
        <taxon>Metazoa</taxon>
        <taxon>Ecdysozoa</taxon>
        <taxon>Arthropoda</taxon>
        <taxon>Hexapoda</taxon>
        <taxon>Insecta</taxon>
        <taxon>Pterygota</taxon>
        <taxon>Neoptera</taxon>
        <taxon>Paraneoptera</taxon>
        <taxon>Thysanoptera</taxon>
        <taxon>Terebrantia</taxon>
        <taxon>Thripoidea</taxon>
        <taxon>Thripidae</taxon>
        <taxon>Megalurothrips</taxon>
    </lineage>
</organism>
<keyword evidence="4" id="KW-0442">Lipid degradation</keyword>
<reference evidence="10" key="1">
    <citation type="submission" date="2022-12" db="EMBL/GenBank/DDBJ databases">
        <title>Chromosome-level genome assembly of the bean flower thrips Megalurothrips usitatus.</title>
        <authorList>
            <person name="Ma L."/>
            <person name="Liu Q."/>
            <person name="Li H."/>
            <person name="Cai W."/>
        </authorList>
    </citation>
    <scope>NUCLEOTIDE SEQUENCE</scope>
    <source>
        <strain evidence="10">Cailab_2022a</strain>
    </source>
</reference>
<evidence type="ECO:0000313" key="11">
    <source>
        <dbReference type="Proteomes" id="UP001075354"/>
    </source>
</evidence>
<dbReference type="GO" id="GO:0016787">
    <property type="term" value="F:hydrolase activity"/>
    <property type="evidence" value="ECO:0007669"/>
    <property type="project" value="UniProtKB-KW"/>
</dbReference>
<sequence length="570" mass="62532">MLAALLHALLSAVLAAPTRAVAALVAVVGVLAPRAAPSSRALLLSALVLAPLAMSSAPTSTLTSPSPPSSPGLLFGLLRRARDMAISQPLSMARSAMESVAEMASRAPAGVMNGLMKWMPPMDDSRTSADLMRGFGYPTEGHYVQTEDGYRLRLDRVSRPGRQPVLLAHGMQTSSPSFVLLGKGKSLASMLYDAGYDVWMINYRGTHYSQEHKEYGPNDERFWKFSFHEHGVYDNPAALELVVARTGFPSVLYACHSMGCTSFLTMAATRPQHLAKVRAAFLMAPASGLRFHRSPFVGLLQAFNNYTQGTTERLGLFHTVKPTYLFLRRLARLMLSVSPPLMYALTSTIVGYNPTADYYSLPHFLETIPSGGSWGEIFHYEQNADPKKTGFRQYDHGRKRNLEVYGTAEPPVYNLTAVDTPVFMYLAHNDILCAPGVSLPRSRRATFRSLSPGLLHACRAAGHGPAAVPAAQRGPGALRRGPGLQPLRLLRRPNGAAGGVPAHDRGHAAVRRPRRQGERRRHLTAPPRRPRTQSSHNRWYLFLSPVRSLRETSTITVLNIKPTWRVAVCT</sequence>
<feature type="chain" id="PRO_5043428935" description="Partial AB-hydrolase lipase domain-containing protein" evidence="8">
    <location>
        <begin position="16"/>
        <end position="570"/>
    </location>
</feature>
<evidence type="ECO:0000256" key="3">
    <source>
        <dbReference type="ARBA" id="ARBA00022801"/>
    </source>
</evidence>
<dbReference type="Gene3D" id="3.40.50.1820">
    <property type="entry name" value="alpha/beta hydrolase"/>
    <property type="match status" value="1"/>
</dbReference>
<feature type="region of interest" description="Disordered" evidence="7">
    <location>
        <begin position="493"/>
        <end position="534"/>
    </location>
</feature>
<dbReference type="SUPFAM" id="SSF53474">
    <property type="entry name" value="alpha/beta-Hydrolases"/>
    <property type="match status" value="1"/>
</dbReference>
<feature type="signal peptide" evidence="8">
    <location>
        <begin position="1"/>
        <end position="15"/>
    </location>
</feature>
<accession>A0AAV7XEK7</accession>
<dbReference type="GO" id="GO:0016042">
    <property type="term" value="P:lipid catabolic process"/>
    <property type="evidence" value="ECO:0007669"/>
    <property type="project" value="UniProtKB-KW"/>
</dbReference>
<gene>
    <name evidence="10" type="ORF">ONE63_010955</name>
</gene>
<evidence type="ECO:0000256" key="1">
    <source>
        <dbReference type="ARBA" id="ARBA00010701"/>
    </source>
</evidence>
<evidence type="ECO:0000313" key="10">
    <source>
        <dbReference type="EMBL" id="KAJ1524458.1"/>
    </source>
</evidence>
<dbReference type="PANTHER" id="PTHR11005">
    <property type="entry name" value="LYSOSOMAL ACID LIPASE-RELATED"/>
    <property type="match status" value="1"/>
</dbReference>
<dbReference type="EMBL" id="JAPTSV010000009">
    <property type="protein sequence ID" value="KAJ1524458.1"/>
    <property type="molecule type" value="Genomic_DNA"/>
</dbReference>
<evidence type="ECO:0000256" key="7">
    <source>
        <dbReference type="SAM" id="MobiDB-lite"/>
    </source>
</evidence>
<keyword evidence="6" id="KW-0325">Glycoprotein</keyword>
<evidence type="ECO:0000256" key="6">
    <source>
        <dbReference type="ARBA" id="ARBA00023180"/>
    </source>
</evidence>
<proteinExistence type="inferred from homology"/>
<keyword evidence="3" id="KW-0378">Hydrolase</keyword>
<evidence type="ECO:0000259" key="9">
    <source>
        <dbReference type="Pfam" id="PF04083"/>
    </source>
</evidence>
<feature type="compositionally biased region" description="Basic residues" evidence="7">
    <location>
        <begin position="508"/>
        <end position="531"/>
    </location>
</feature>
<feature type="domain" description="Partial AB-hydrolase lipase" evidence="9">
    <location>
        <begin position="130"/>
        <end position="180"/>
    </location>
</feature>
<dbReference type="FunFam" id="3.40.50.1820:FF:000057">
    <property type="entry name" value="Lipase"/>
    <property type="match status" value="1"/>
</dbReference>
<evidence type="ECO:0000256" key="5">
    <source>
        <dbReference type="ARBA" id="ARBA00023098"/>
    </source>
</evidence>
<evidence type="ECO:0000256" key="2">
    <source>
        <dbReference type="ARBA" id="ARBA00022729"/>
    </source>
</evidence>
<comment type="similarity">
    <text evidence="1">Belongs to the AB hydrolase superfamily. Lipase family.</text>
</comment>
<comment type="caution">
    <text evidence="10">The sequence shown here is derived from an EMBL/GenBank/DDBJ whole genome shotgun (WGS) entry which is preliminary data.</text>
</comment>
<keyword evidence="2 8" id="KW-0732">Signal</keyword>
<name>A0AAV7XEK7_9NEOP</name>
<protein>
    <recommendedName>
        <fullName evidence="9">Partial AB-hydrolase lipase domain-containing protein</fullName>
    </recommendedName>
</protein>
<keyword evidence="5" id="KW-0443">Lipid metabolism</keyword>
<evidence type="ECO:0000256" key="8">
    <source>
        <dbReference type="SAM" id="SignalP"/>
    </source>
</evidence>
<dbReference type="InterPro" id="IPR006693">
    <property type="entry name" value="AB_hydrolase_lipase"/>
</dbReference>
<dbReference type="Pfam" id="PF04083">
    <property type="entry name" value="Abhydro_lipase"/>
    <property type="match status" value="1"/>
</dbReference>
<evidence type="ECO:0000256" key="4">
    <source>
        <dbReference type="ARBA" id="ARBA00022963"/>
    </source>
</evidence>
<dbReference type="Proteomes" id="UP001075354">
    <property type="component" value="Chromosome 9"/>
</dbReference>
<dbReference type="InterPro" id="IPR029058">
    <property type="entry name" value="AB_hydrolase_fold"/>
</dbReference>